<gene>
    <name evidence="2" type="ORF">PV04_01353</name>
</gene>
<dbReference type="AlphaFoldDB" id="A0A0D2GLF2"/>
<evidence type="ECO:0008006" key="4">
    <source>
        <dbReference type="Google" id="ProtNLM"/>
    </source>
</evidence>
<proteinExistence type="predicted"/>
<dbReference type="PANTHER" id="PTHR37540:SF10">
    <property type="entry name" value="SIGMA-70 REGION 2 FAMILY PROTEIN"/>
    <property type="match status" value="1"/>
</dbReference>
<reference evidence="2 3" key="1">
    <citation type="submission" date="2015-01" db="EMBL/GenBank/DDBJ databases">
        <title>The Genome Sequence of Capronia semiimmersa CBS27337.</title>
        <authorList>
            <consortium name="The Broad Institute Genomics Platform"/>
            <person name="Cuomo C."/>
            <person name="de Hoog S."/>
            <person name="Gorbushina A."/>
            <person name="Stielow B."/>
            <person name="Teixiera M."/>
            <person name="Abouelleil A."/>
            <person name="Chapman S.B."/>
            <person name="Priest M."/>
            <person name="Young S.K."/>
            <person name="Wortman J."/>
            <person name="Nusbaum C."/>
            <person name="Birren B."/>
        </authorList>
    </citation>
    <scope>NUCLEOTIDE SEQUENCE [LARGE SCALE GENOMIC DNA]</scope>
    <source>
        <strain evidence="2 3">CBS 27337</strain>
    </source>
</reference>
<dbReference type="Proteomes" id="UP000054266">
    <property type="component" value="Unassembled WGS sequence"/>
</dbReference>
<dbReference type="HOGENOM" id="CLU_015771_0_1_1"/>
<keyword evidence="3" id="KW-1185">Reference proteome</keyword>
<evidence type="ECO:0000313" key="2">
    <source>
        <dbReference type="EMBL" id="KIW73219.1"/>
    </source>
</evidence>
<organism evidence="2 3">
    <name type="scientific">Phialophora macrospora</name>
    <dbReference type="NCBI Taxonomy" id="1851006"/>
    <lineage>
        <taxon>Eukaryota</taxon>
        <taxon>Fungi</taxon>
        <taxon>Dikarya</taxon>
        <taxon>Ascomycota</taxon>
        <taxon>Pezizomycotina</taxon>
        <taxon>Eurotiomycetes</taxon>
        <taxon>Chaetothyriomycetidae</taxon>
        <taxon>Chaetothyriales</taxon>
        <taxon>Herpotrichiellaceae</taxon>
        <taxon>Phialophora</taxon>
    </lineage>
</organism>
<feature type="compositionally biased region" description="Basic and acidic residues" evidence="1">
    <location>
        <begin position="24"/>
        <end position="38"/>
    </location>
</feature>
<feature type="region of interest" description="Disordered" evidence="1">
    <location>
        <begin position="1"/>
        <end position="88"/>
    </location>
</feature>
<evidence type="ECO:0000313" key="3">
    <source>
        <dbReference type="Proteomes" id="UP000054266"/>
    </source>
</evidence>
<protein>
    <recommendedName>
        <fullName evidence="4">Transcription factor domain-containing protein</fullName>
    </recommendedName>
</protein>
<accession>A0A0D2GLF2</accession>
<dbReference type="EMBL" id="KN846956">
    <property type="protein sequence ID" value="KIW73219.1"/>
    <property type="molecule type" value="Genomic_DNA"/>
</dbReference>
<name>A0A0D2GLF2_9EURO</name>
<feature type="compositionally biased region" description="Low complexity" evidence="1">
    <location>
        <begin position="65"/>
        <end position="79"/>
    </location>
</feature>
<dbReference type="PANTHER" id="PTHR37540">
    <property type="entry name" value="TRANSCRIPTION FACTOR (ACR-2), PUTATIVE-RELATED-RELATED"/>
    <property type="match status" value="1"/>
</dbReference>
<evidence type="ECO:0000256" key="1">
    <source>
        <dbReference type="SAM" id="MobiDB-lite"/>
    </source>
</evidence>
<sequence>MPATGTQRSSRPKFKFLLVSNEPKTAKERELEVTEIRTHAARISYRKKETHVSRGPLSLGAATESPSITTSSSRSSGDSSDSDPDDNSSWVLEKAIGGVRVDPFNSDSVPGLPAWILDLVDNAWTNAWCTLRTHRHDGLIHPDVYGWRRAGLTCPALVHAHISGAIGIALAQGTWTDVKARLHRTQIYHANLAIKCVRTELVRSNGLPPDELLLSIMTMSGHGEVVDDDDDRKPSNAFAQSPLARANRVDIFAKLRITDAHAQAITTLVGQKGGLDNITLPGFRSLLSLTDILQASIKGTQPRLPFVGGTESLVSSGKHVLDHRALESNTTLGTGFEQAGIAGIGPEMYTAVLAACELTAALDHFQRNENHPPLFVDIVEYRKYVQYRLLSLTPVNSDGPLCNNDDYMYETCRIALLIYSDLNIWPLPPSTHARPRLARQLRDALGQYGTGAPETALPADLLLWLAMMGAIAAHETRHEPYFVDLLARDPRDLSWDIFHSIVRKYLWCDFVVTPPARHLWFQACMMRPVLNIINSGQQ</sequence>